<dbReference type="EMBL" id="CBTK010000032">
    <property type="protein sequence ID" value="CDH43649.1"/>
    <property type="molecule type" value="Genomic_DNA"/>
</dbReference>
<dbReference type="GO" id="GO:0012505">
    <property type="term" value="C:endomembrane system"/>
    <property type="evidence" value="ECO:0007669"/>
    <property type="project" value="UniProtKB-SubCell"/>
</dbReference>
<dbReference type="RefSeq" id="WP_034430724.1">
    <property type="nucleotide sequence ID" value="NZ_CBTK010000032.1"/>
</dbReference>
<gene>
    <name evidence="6" type="ORF">BN874_1270008</name>
</gene>
<dbReference type="InterPro" id="IPR052527">
    <property type="entry name" value="Metal_cation-efflux_comp"/>
</dbReference>
<keyword evidence="7" id="KW-1185">Reference proteome</keyword>
<keyword evidence="2 5" id="KW-0812">Transmembrane</keyword>
<evidence type="ECO:0000256" key="2">
    <source>
        <dbReference type="ARBA" id="ARBA00022692"/>
    </source>
</evidence>
<dbReference type="InterPro" id="IPR007318">
    <property type="entry name" value="Phopholipid_MeTrfase"/>
</dbReference>
<name>A0A7U7G8Q5_9GAMM</name>
<evidence type="ECO:0008006" key="8">
    <source>
        <dbReference type="Google" id="ProtNLM"/>
    </source>
</evidence>
<organism evidence="6 7">
    <name type="scientific">Candidatus Contendobacter odensis Run_B_J11</name>
    <dbReference type="NCBI Taxonomy" id="1400861"/>
    <lineage>
        <taxon>Bacteria</taxon>
        <taxon>Pseudomonadati</taxon>
        <taxon>Pseudomonadota</taxon>
        <taxon>Gammaproteobacteria</taxon>
        <taxon>Candidatus Competibacteraceae</taxon>
        <taxon>Candidatus Contendibacter</taxon>
    </lineage>
</organism>
<evidence type="ECO:0000313" key="7">
    <source>
        <dbReference type="Proteomes" id="UP000019184"/>
    </source>
</evidence>
<feature type="transmembrane region" description="Helical" evidence="5">
    <location>
        <begin position="7"/>
        <end position="28"/>
    </location>
</feature>
<comment type="subcellular location">
    <subcellularLocation>
        <location evidence="1">Endomembrane system</location>
        <topology evidence="1">Multi-pass membrane protein</topology>
    </subcellularLocation>
</comment>
<evidence type="ECO:0000256" key="5">
    <source>
        <dbReference type="SAM" id="Phobius"/>
    </source>
</evidence>
<dbReference type="OrthoDB" id="9811969at2"/>
<dbReference type="PANTHER" id="PTHR43847:SF1">
    <property type="entry name" value="BLL3993 PROTEIN"/>
    <property type="match status" value="1"/>
</dbReference>
<keyword evidence="3 5" id="KW-1133">Transmembrane helix</keyword>
<dbReference type="AlphaFoldDB" id="A0A7U7G8Q5"/>
<accession>A0A7U7G8Q5</accession>
<feature type="transmembrane region" description="Helical" evidence="5">
    <location>
        <begin position="34"/>
        <end position="58"/>
    </location>
</feature>
<dbReference type="PANTHER" id="PTHR43847">
    <property type="entry name" value="BLL3993 PROTEIN"/>
    <property type="match status" value="1"/>
</dbReference>
<sequence>MNMDKPGVIILPPVLYGVALVLTLLLNWAWPLSILSSSAIAIWSGIPLLIFSGGLAIWGKRSMKQAGTNVNPLQPATSLVITGPFRFSRNPLYLSLTILFAGLSLVVNTLWGFIALVPVLVVLHFGVILREERYLEAKFGESYRQYRSQVRRWF</sequence>
<dbReference type="Proteomes" id="UP000019184">
    <property type="component" value="Unassembled WGS sequence"/>
</dbReference>
<comment type="caution">
    <text evidence="6">The sequence shown here is derived from an EMBL/GenBank/DDBJ whole genome shotgun (WGS) entry which is preliminary data.</text>
</comment>
<proteinExistence type="predicted"/>
<evidence type="ECO:0000256" key="3">
    <source>
        <dbReference type="ARBA" id="ARBA00022989"/>
    </source>
</evidence>
<feature type="transmembrane region" description="Helical" evidence="5">
    <location>
        <begin position="91"/>
        <end position="107"/>
    </location>
</feature>
<evidence type="ECO:0000256" key="4">
    <source>
        <dbReference type="ARBA" id="ARBA00023136"/>
    </source>
</evidence>
<dbReference type="Gene3D" id="1.20.120.1630">
    <property type="match status" value="1"/>
</dbReference>
<evidence type="ECO:0000256" key="1">
    <source>
        <dbReference type="ARBA" id="ARBA00004127"/>
    </source>
</evidence>
<keyword evidence="4 5" id="KW-0472">Membrane</keyword>
<dbReference type="Pfam" id="PF04191">
    <property type="entry name" value="PEMT"/>
    <property type="match status" value="1"/>
</dbReference>
<protein>
    <recommendedName>
        <fullName evidence="8">Isoprenylcysteine carboxylmethyltransferase family protein</fullName>
    </recommendedName>
</protein>
<evidence type="ECO:0000313" key="6">
    <source>
        <dbReference type="EMBL" id="CDH43649.1"/>
    </source>
</evidence>
<reference evidence="6 7" key="1">
    <citation type="journal article" date="2014" name="ISME J.">
        <title>Candidatus Competibacter-lineage genomes retrieved from metagenomes reveal functional metabolic diversity.</title>
        <authorList>
            <person name="McIlroy S.J."/>
            <person name="Albertsen M."/>
            <person name="Andresen E.K."/>
            <person name="Saunders A.M."/>
            <person name="Kristiansen R."/>
            <person name="Stokholm-Bjerregaard M."/>
            <person name="Nielsen K.L."/>
            <person name="Nielsen P.H."/>
        </authorList>
    </citation>
    <scope>NUCLEOTIDE SEQUENCE [LARGE SCALE GENOMIC DNA]</scope>
    <source>
        <strain evidence="6 7">Run_B_J11</strain>
    </source>
</reference>